<comment type="caution">
    <text evidence="1">The sequence shown here is derived from an EMBL/GenBank/DDBJ whole genome shotgun (WGS) entry which is preliminary data.</text>
</comment>
<accession>A0ACA9Q7C6</accession>
<organism evidence="1 2">
    <name type="scientific">Acaulospora colombiana</name>
    <dbReference type="NCBI Taxonomy" id="27376"/>
    <lineage>
        <taxon>Eukaryota</taxon>
        <taxon>Fungi</taxon>
        <taxon>Fungi incertae sedis</taxon>
        <taxon>Mucoromycota</taxon>
        <taxon>Glomeromycotina</taxon>
        <taxon>Glomeromycetes</taxon>
        <taxon>Diversisporales</taxon>
        <taxon>Acaulosporaceae</taxon>
        <taxon>Acaulospora</taxon>
    </lineage>
</organism>
<gene>
    <name evidence="1" type="ORF">ACOLOM_LOCUS12075</name>
</gene>
<evidence type="ECO:0000313" key="2">
    <source>
        <dbReference type="Proteomes" id="UP000789525"/>
    </source>
</evidence>
<name>A0ACA9Q7C6_9GLOM</name>
<proteinExistence type="predicted"/>
<evidence type="ECO:0000313" key="1">
    <source>
        <dbReference type="EMBL" id="CAG8739137.1"/>
    </source>
</evidence>
<dbReference type="EMBL" id="CAJVPT010046957">
    <property type="protein sequence ID" value="CAG8739137.1"/>
    <property type="molecule type" value="Genomic_DNA"/>
</dbReference>
<reference evidence="1" key="1">
    <citation type="submission" date="2021-06" db="EMBL/GenBank/DDBJ databases">
        <authorList>
            <person name="Kallberg Y."/>
            <person name="Tangrot J."/>
            <person name="Rosling A."/>
        </authorList>
    </citation>
    <scope>NUCLEOTIDE SEQUENCE</scope>
    <source>
        <strain evidence="1">CL356</strain>
    </source>
</reference>
<protein>
    <submittedName>
        <fullName evidence="1">1732_t:CDS:1</fullName>
    </submittedName>
</protein>
<sequence length="161" mass="18550">MATSDLSKYANELTKDLSRGSRDQARRRLRQIGYSEEQVCALVPFQKSGRHTPKENSIKDVTQSILKNNNLSHMEINEDASYIAYFDESTTDIAKSSRLSYLRRELRKNGASEDAIEATKHPWLTEESNRLQKMRREIHACQKSVPPDHFMPKAILERLQG</sequence>
<feature type="non-terminal residue" evidence="1">
    <location>
        <position position="161"/>
    </location>
</feature>
<keyword evidence="2" id="KW-1185">Reference proteome</keyword>
<dbReference type="Proteomes" id="UP000789525">
    <property type="component" value="Unassembled WGS sequence"/>
</dbReference>